<name>A0ABR5KS97_PSEAV</name>
<gene>
    <name evidence="2" type="ORF">AC499_0702</name>
</gene>
<evidence type="ECO:0000256" key="1">
    <source>
        <dbReference type="SAM" id="MobiDB-lite"/>
    </source>
</evidence>
<evidence type="ECO:0000313" key="2">
    <source>
        <dbReference type="EMBL" id="KPC17500.1"/>
    </source>
</evidence>
<feature type="region of interest" description="Disordered" evidence="1">
    <location>
        <begin position="1"/>
        <end position="48"/>
    </location>
</feature>
<keyword evidence="3" id="KW-1185">Reference proteome</keyword>
<feature type="compositionally biased region" description="Basic and acidic residues" evidence="1">
    <location>
        <begin position="15"/>
        <end position="24"/>
    </location>
</feature>
<sequence length="48" mass="5841">MRRQTEPLDHQQPVKNDKPKEQPARRVSSRYGNPDYAEQREDYPEEDR</sequence>
<dbReference type="EMBL" id="LGLK01000057">
    <property type="protein sequence ID" value="KPC17500.1"/>
    <property type="molecule type" value="Genomic_DNA"/>
</dbReference>
<protein>
    <submittedName>
        <fullName evidence="2">Uncharacterized protein</fullName>
    </submittedName>
</protein>
<evidence type="ECO:0000313" key="3">
    <source>
        <dbReference type="Proteomes" id="UP000037943"/>
    </source>
</evidence>
<reference evidence="2 3" key="1">
    <citation type="submission" date="2015-07" db="EMBL/GenBank/DDBJ databases">
        <authorList>
            <person name="O'Brien H.E."/>
            <person name="Thakur S."/>
            <person name="Gong Y."/>
            <person name="Wang P.W."/>
            <person name="Guttman D.S."/>
        </authorList>
    </citation>
    <scope>NUCLEOTIDE SEQUENCE [LARGE SCALE GENOMIC DNA]</scope>
    <source>
        <strain evidence="2 3">107</strain>
    </source>
</reference>
<comment type="caution">
    <text evidence="2">The sequence shown here is derived from an EMBL/GenBank/DDBJ whole genome shotgun (WGS) entry which is preliminary data.</text>
</comment>
<dbReference type="Proteomes" id="UP000037943">
    <property type="component" value="Unassembled WGS sequence"/>
</dbReference>
<proteinExistence type="predicted"/>
<dbReference type="RefSeq" id="WP_005742823.1">
    <property type="nucleotide sequence ID" value="NZ_LGLK01000057.1"/>
</dbReference>
<organism evidence="2 3">
    <name type="scientific">Pseudomonas amygdali pv. lachrymans</name>
    <name type="common">Pseudomonas syringae pv. lachrymans</name>
    <dbReference type="NCBI Taxonomy" id="53707"/>
    <lineage>
        <taxon>Bacteria</taxon>
        <taxon>Pseudomonadati</taxon>
        <taxon>Pseudomonadota</taxon>
        <taxon>Gammaproteobacteria</taxon>
        <taxon>Pseudomonadales</taxon>
        <taxon>Pseudomonadaceae</taxon>
        <taxon>Pseudomonas</taxon>
        <taxon>Pseudomonas amygdali</taxon>
    </lineage>
</organism>
<reference evidence="2 3" key="2">
    <citation type="submission" date="2015-10" db="EMBL/GenBank/DDBJ databases">
        <title>Comparative genomics and high-throughput reverse genetic screens identify a new phytobacterial MAMP and an Arabidopsis receptor required for immune elicitation.</title>
        <authorList>
            <person name="Mott G.A."/>
            <person name="Thakur S."/>
            <person name="Wang P.W."/>
            <person name="Desveaux D."/>
            <person name="Guttman D.S."/>
        </authorList>
    </citation>
    <scope>NUCLEOTIDE SEQUENCE [LARGE SCALE GENOMIC DNA]</scope>
    <source>
        <strain evidence="2 3">107</strain>
    </source>
</reference>
<accession>A0ABR5KS97</accession>